<accession>A0ABN6WSH7</accession>
<evidence type="ECO:0000259" key="1">
    <source>
        <dbReference type="Pfam" id="PF01863"/>
    </source>
</evidence>
<proteinExistence type="predicted"/>
<name>A0ABN6WSH7_9BACT</name>
<protein>
    <recommendedName>
        <fullName evidence="1">YgjP-like metallopeptidase domain-containing protein</fullName>
    </recommendedName>
</protein>
<keyword evidence="3" id="KW-1185">Reference proteome</keyword>
<sequence>MGSVIYGDHTIAYKIERKPTLKHTYIQVDGKGVLVKTHTATPEREIEAMVLKKSRWILKHLKAYRRDPEEKEIRTGSRLYYLGKSYYVRVVKEERREVEVRFIYSKFIVKTPFDAVPSTIENAIEAFYRTKAKEKIVPLVRKWQKKMGVVPAHVSFRKAQKRWGSCSNTDRLSFNYHVIKLPVNLIEYVVVHELAHIRYKNHSREFWSFVEKCMPDYRKRIERIKIFEKM</sequence>
<dbReference type="EMBL" id="AP027370">
    <property type="protein sequence ID" value="BDY11907.1"/>
    <property type="molecule type" value="Genomic_DNA"/>
</dbReference>
<dbReference type="InterPro" id="IPR002725">
    <property type="entry name" value="YgjP-like_metallopeptidase"/>
</dbReference>
<dbReference type="Proteomes" id="UP001321445">
    <property type="component" value="Chromosome"/>
</dbReference>
<dbReference type="RefSeq" id="WP_286337121.1">
    <property type="nucleotide sequence ID" value="NZ_AP027370.1"/>
</dbReference>
<evidence type="ECO:0000313" key="2">
    <source>
        <dbReference type="EMBL" id="BDY11907.1"/>
    </source>
</evidence>
<dbReference type="Gene3D" id="3.30.2010.10">
    <property type="entry name" value="Metalloproteases ('zincins'), catalytic domain"/>
    <property type="match status" value="1"/>
</dbReference>
<gene>
    <name evidence="2" type="ORF">HCR_02190</name>
</gene>
<feature type="domain" description="YgjP-like metallopeptidase" evidence="1">
    <location>
        <begin position="22"/>
        <end position="223"/>
    </location>
</feature>
<organism evidence="2 3">
    <name type="scientific">Hydrogenimonas cancrithermarum</name>
    <dbReference type="NCBI Taxonomy" id="2993563"/>
    <lineage>
        <taxon>Bacteria</taxon>
        <taxon>Pseudomonadati</taxon>
        <taxon>Campylobacterota</taxon>
        <taxon>Epsilonproteobacteria</taxon>
        <taxon>Campylobacterales</taxon>
        <taxon>Hydrogenimonadaceae</taxon>
        <taxon>Hydrogenimonas</taxon>
    </lineage>
</organism>
<reference evidence="2 3" key="1">
    <citation type="submission" date="2023-03" db="EMBL/GenBank/DDBJ databases">
        <title>Description of Hydrogenimonas sp. ISO32.</title>
        <authorList>
            <person name="Mino S."/>
            <person name="Fukazawa S."/>
            <person name="Sawabe T."/>
        </authorList>
    </citation>
    <scope>NUCLEOTIDE SEQUENCE [LARGE SCALE GENOMIC DNA]</scope>
    <source>
        <strain evidence="2 3">ISO32</strain>
    </source>
</reference>
<dbReference type="CDD" id="cd07344">
    <property type="entry name" value="M48_yhfN_like"/>
    <property type="match status" value="1"/>
</dbReference>
<dbReference type="PANTHER" id="PTHR30399:SF1">
    <property type="entry name" value="UTP PYROPHOSPHATASE"/>
    <property type="match status" value="1"/>
</dbReference>
<dbReference type="InterPro" id="IPR053136">
    <property type="entry name" value="UTP_pyrophosphatase-like"/>
</dbReference>
<evidence type="ECO:0000313" key="3">
    <source>
        <dbReference type="Proteomes" id="UP001321445"/>
    </source>
</evidence>
<dbReference type="PANTHER" id="PTHR30399">
    <property type="entry name" value="UNCHARACTERIZED PROTEIN YGJP"/>
    <property type="match status" value="1"/>
</dbReference>
<dbReference type="Pfam" id="PF01863">
    <property type="entry name" value="YgjP-like"/>
    <property type="match status" value="1"/>
</dbReference>